<organism evidence="1 2">
    <name type="scientific">Bradyrhizobium yuanmingense</name>
    <dbReference type="NCBI Taxonomy" id="108015"/>
    <lineage>
        <taxon>Bacteria</taxon>
        <taxon>Pseudomonadati</taxon>
        <taxon>Pseudomonadota</taxon>
        <taxon>Alphaproteobacteria</taxon>
        <taxon>Hyphomicrobiales</taxon>
        <taxon>Nitrobacteraceae</taxon>
        <taxon>Bradyrhizobium</taxon>
    </lineage>
</organism>
<evidence type="ECO:0000313" key="1">
    <source>
        <dbReference type="EMBL" id="SCB11866.1"/>
    </source>
</evidence>
<proteinExistence type="predicted"/>
<evidence type="ECO:0000313" key="2">
    <source>
        <dbReference type="Proteomes" id="UP000183174"/>
    </source>
</evidence>
<protein>
    <submittedName>
        <fullName evidence="1">Uncharacterized protein</fullName>
    </submittedName>
</protein>
<dbReference type="AlphaFoldDB" id="A0A1C3U8R2"/>
<reference evidence="1 2" key="1">
    <citation type="submission" date="2016-08" db="EMBL/GenBank/DDBJ databases">
        <authorList>
            <person name="Seilhamer J.J."/>
        </authorList>
    </citation>
    <scope>NUCLEOTIDE SEQUENCE [LARGE SCALE GENOMIC DNA]</scope>
    <source>
        <strain evidence="1 2">CCBAU 10071</strain>
    </source>
</reference>
<sequence>MIAPLPPLVIARSPCDEAIQTASADAFLDCFAALAMTEQEFTSVVSAPMQTN</sequence>
<dbReference type="EMBL" id="FMAE01000001">
    <property type="protein sequence ID" value="SCB11866.1"/>
    <property type="molecule type" value="Genomic_DNA"/>
</dbReference>
<dbReference type="Proteomes" id="UP000183174">
    <property type="component" value="Unassembled WGS sequence"/>
</dbReference>
<accession>A0A1C3U8R2</accession>
<name>A0A1C3U8R2_9BRAD</name>
<gene>
    <name evidence="1" type="ORF">GA0061099_1001753</name>
</gene>